<dbReference type="OrthoDB" id="3944408at2759"/>
<dbReference type="EMBL" id="KZ559124">
    <property type="protein sequence ID" value="PLB40636.1"/>
    <property type="molecule type" value="Genomic_DNA"/>
</dbReference>
<name>A0A2I2FJ38_ASPCN</name>
<proteinExistence type="predicted"/>
<organism evidence="3 4">
    <name type="scientific">Aspergillus candidus</name>
    <dbReference type="NCBI Taxonomy" id="41067"/>
    <lineage>
        <taxon>Eukaryota</taxon>
        <taxon>Fungi</taxon>
        <taxon>Dikarya</taxon>
        <taxon>Ascomycota</taxon>
        <taxon>Pezizomycotina</taxon>
        <taxon>Eurotiomycetes</taxon>
        <taxon>Eurotiomycetidae</taxon>
        <taxon>Eurotiales</taxon>
        <taxon>Aspergillaceae</taxon>
        <taxon>Aspergillus</taxon>
        <taxon>Aspergillus subgen. Circumdati</taxon>
    </lineage>
</organism>
<sequence>MSARTDSNHKFLYAVIKHSVGSVDYKAVAKATNMTEGAARMRMSRLRKSLDTAVDKDAKADPKAAKSEDKEPSDSDALIPKKRRLLKRGKDFSKTESPADDYVSEDVEAN</sequence>
<evidence type="ECO:0000256" key="1">
    <source>
        <dbReference type="SAM" id="MobiDB-lite"/>
    </source>
</evidence>
<dbReference type="GeneID" id="36523253"/>
<dbReference type="Proteomes" id="UP000234585">
    <property type="component" value="Unassembled WGS sequence"/>
</dbReference>
<dbReference type="AlphaFoldDB" id="A0A2I2FJ38"/>
<evidence type="ECO:0000313" key="3">
    <source>
        <dbReference type="EMBL" id="PLB40636.1"/>
    </source>
</evidence>
<feature type="compositionally biased region" description="Basic and acidic residues" evidence="1">
    <location>
        <begin position="48"/>
        <end position="73"/>
    </location>
</feature>
<dbReference type="RefSeq" id="XP_024674648.1">
    <property type="nucleotide sequence ID" value="XM_024816093.1"/>
</dbReference>
<accession>A0A2I2FJ38</accession>
<evidence type="ECO:0000313" key="4">
    <source>
        <dbReference type="Proteomes" id="UP000234585"/>
    </source>
</evidence>
<evidence type="ECO:0000259" key="2">
    <source>
        <dbReference type="Pfam" id="PF22980"/>
    </source>
</evidence>
<reference evidence="3 4" key="1">
    <citation type="submission" date="2017-12" db="EMBL/GenBank/DDBJ databases">
        <authorList>
            <consortium name="DOE Joint Genome Institute"/>
            <person name="Haridas S."/>
            <person name="Kjaerbolling I."/>
            <person name="Vesth T.C."/>
            <person name="Frisvad J.C."/>
            <person name="Nybo J.L."/>
            <person name="Theobald S."/>
            <person name="Kuo A."/>
            <person name="Bowyer P."/>
            <person name="Matsuda Y."/>
            <person name="Mondo S."/>
            <person name="Lyhne E.K."/>
            <person name="Kogle M.E."/>
            <person name="Clum A."/>
            <person name="Lipzen A."/>
            <person name="Salamov A."/>
            <person name="Ngan C.Y."/>
            <person name="Daum C."/>
            <person name="Chiniquy J."/>
            <person name="Barry K."/>
            <person name="LaButti K."/>
            <person name="Simmons B.A."/>
            <person name="Magnuson J.K."/>
            <person name="Mortensen U.H."/>
            <person name="Larsen T.O."/>
            <person name="Grigoriev I.V."/>
            <person name="Baker S.E."/>
            <person name="Andersen M.R."/>
            <person name="Nordberg H.P."/>
            <person name="Cantor M.N."/>
            <person name="Hua S.X."/>
        </authorList>
    </citation>
    <scope>NUCLEOTIDE SEQUENCE [LARGE SCALE GENOMIC DNA]</scope>
    <source>
        <strain evidence="3 4">CBS 102.13</strain>
    </source>
</reference>
<keyword evidence="4" id="KW-1185">Reference proteome</keyword>
<dbReference type="InterPro" id="IPR054505">
    <property type="entry name" value="Myb_DNA-bind_8"/>
</dbReference>
<protein>
    <recommendedName>
        <fullName evidence="2">Myb-like DNA-binding domain-containing protein</fullName>
    </recommendedName>
</protein>
<feature type="compositionally biased region" description="Acidic residues" evidence="1">
    <location>
        <begin position="98"/>
        <end position="110"/>
    </location>
</feature>
<dbReference type="Pfam" id="PF22980">
    <property type="entry name" value="Myb_DNA-bind_8"/>
    <property type="match status" value="1"/>
</dbReference>
<gene>
    <name evidence="3" type="ORF">BDW47DRAFT_123644</name>
</gene>
<feature type="domain" description="Myb-like DNA-binding" evidence="2">
    <location>
        <begin position="6"/>
        <end position="51"/>
    </location>
</feature>
<feature type="region of interest" description="Disordered" evidence="1">
    <location>
        <begin position="48"/>
        <end position="110"/>
    </location>
</feature>